<dbReference type="AlphaFoldDB" id="A0A448YMQ6"/>
<dbReference type="STRING" id="13370.A0A448YMQ6"/>
<feature type="chain" id="PRO_5019368045" evidence="6">
    <location>
        <begin position="24"/>
        <end position="320"/>
    </location>
</feature>
<dbReference type="Proteomes" id="UP000290900">
    <property type="component" value="Unassembled WGS sequence"/>
</dbReference>
<accession>A0A448YMQ6</accession>
<feature type="region of interest" description="Disordered" evidence="5">
    <location>
        <begin position="158"/>
        <end position="182"/>
    </location>
</feature>
<dbReference type="Gene3D" id="1.10.20.10">
    <property type="entry name" value="Histone, subunit A"/>
    <property type="match status" value="1"/>
</dbReference>
<gene>
    <name evidence="8" type="ORF">BRENAR_LOCUS2967</name>
</gene>
<reference evidence="8 9" key="1">
    <citation type="submission" date="2018-12" db="EMBL/GenBank/DDBJ databases">
        <authorList>
            <person name="Tiukova I."/>
            <person name="Dainat J."/>
        </authorList>
    </citation>
    <scope>NUCLEOTIDE SEQUENCE [LARGE SCALE GENOMIC DNA]</scope>
</reference>
<dbReference type="OrthoDB" id="5402929at2759"/>
<feature type="signal peptide" evidence="6">
    <location>
        <begin position="1"/>
        <end position="23"/>
    </location>
</feature>
<feature type="region of interest" description="Disordered" evidence="5">
    <location>
        <begin position="262"/>
        <end position="320"/>
    </location>
</feature>
<dbReference type="EMBL" id="CAACVR010000021">
    <property type="protein sequence ID" value="VEU22235.1"/>
    <property type="molecule type" value="Genomic_DNA"/>
</dbReference>
<evidence type="ECO:0000313" key="9">
    <source>
        <dbReference type="Proteomes" id="UP000290900"/>
    </source>
</evidence>
<feature type="domain" description="Bromodomain associated" evidence="7">
    <location>
        <begin position="4"/>
        <end position="80"/>
    </location>
</feature>
<dbReference type="InterPro" id="IPR006565">
    <property type="entry name" value="BTP"/>
</dbReference>
<organism evidence="8 9">
    <name type="scientific">Brettanomyces naardenensis</name>
    <name type="common">Yeast</name>
    <dbReference type="NCBI Taxonomy" id="13370"/>
    <lineage>
        <taxon>Eukaryota</taxon>
        <taxon>Fungi</taxon>
        <taxon>Dikarya</taxon>
        <taxon>Ascomycota</taxon>
        <taxon>Saccharomycotina</taxon>
        <taxon>Pichiomycetes</taxon>
        <taxon>Pichiales</taxon>
        <taxon>Pichiaceae</taxon>
        <taxon>Brettanomyces</taxon>
    </lineage>
</organism>
<dbReference type="InParanoid" id="A0A448YMQ6"/>
<evidence type="ECO:0000256" key="1">
    <source>
        <dbReference type="ARBA" id="ARBA00004123"/>
    </source>
</evidence>
<protein>
    <submittedName>
        <fullName evidence="8">DEKNAAC103258</fullName>
    </submittedName>
</protein>
<evidence type="ECO:0000256" key="6">
    <source>
        <dbReference type="SAM" id="SignalP"/>
    </source>
</evidence>
<dbReference type="CDD" id="cd00076">
    <property type="entry name" value="HFD_SF"/>
    <property type="match status" value="1"/>
</dbReference>
<dbReference type="GO" id="GO:0005634">
    <property type="term" value="C:nucleus"/>
    <property type="evidence" value="ECO:0007669"/>
    <property type="project" value="UniProtKB-SubCell"/>
</dbReference>
<keyword evidence="6" id="KW-0732">Signal</keyword>
<name>A0A448YMQ6_BRENA</name>
<evidence type="ECO:0000259" key="7">
    <source>
        <dbReference type="SMART" id="SM00576"/>
    </source>
</evidence>
<dbReference type="FunCoup" id="A0A448YMQ6">
    <property type="interactions" value="269"/>
</dbReference>
<comment type="subcellular location">
    <subcellularLocation>
        <location evidence="1">Nucleus</location>
    </subcellularLocation>
</comment>
<keyword evidence="2" id="KW-0805">Transcription regulation</keyword>
<evidence type="ECO:0000256" key="4">
    <source>
        <dbReference type="ARBA" id="ARBA00023242"/>
    </source>
</evidence>
<evidence type="ECO:0000256" key="2">
    <source>
        <dbReference type="ARBA" id="ARBA00023015"/>
    </source>
</evidence>
<dbReference type="Pfam" id="PF07524">
    <property type="entry name" value="Bromo_TP"/>
    <property type="match status" value="1"/>
</dbReference>
<keyword evidence="4" id="KW-0539">Nucleus</keyword>
<dbReference type="SMART" id="SM00576">
    <property type="entry name" value="BTP"/>
    <property type="match status" value="1"/>
</dbReference>
<keyword evidence="9" id="KW-1185">Reference proteome</keyword>
<proteinExistence type="predicted"/>
<evidence type="ECO:0000256" key="5">
    <source>
        <dbReference type="SAM" id="MobiDB-lite"/>
    </source>
</evidence>
<dbReference type="InterPro" id="IPR009072">
    <property type="entry name" value="Histone-fold"/>
</dbReference>
<keyword evidence="3" id="KW-0804">Transcription</keyword>
<evidence type="ECO:0000313" key="8">
    <source>
        <dbReference type="EMBL" id="VEU22235.1"/>
    </source>
</evidence>
<dbReference type="GO" id="GO:0046982">
    <property type="term" value="F:protein heterodimerization activity"/>
    <property type="evidence" value="ECO:0007669"/>
    <property type="project" value="InterPro"/>
</dbReference>
<sequence length="320" mass="36226">MTLSAFNFHLLRVTLVQLLKAHGFDRSDNRALDVITDLCVKYLRLLTLTVLKYTELRNDTEPNVQDISNALIELKLISPAKRLDAFDIESLTSKGIENFENWFMSEMNSRLREVARPNPDFVKEVVHEKKMKDVNSKMSTLTAALDQQTQQAQQLNPTLPYQGQSSQVGSAQIKRGRKEVDAKDDDLTVDEDWIKFILRQQLNENPAVKFKGTVLIDYLPEDKKLPKRIKPCRDFVVVGPTPESLASALPYSEESKTLLADEEEEDDDDVRMHLDDNPAGSDISNNVDAPPSDYFPQMQMNDDTVEAGDPSVDHSLNLFG</sequence>
<feature type="compositionally biased region" description="Polar residues" evidence="5">
    <location>
        <begin position="158"/>
        <end position="170"/>
    </location>
</feature>
<evidence type="ECO:0000256" key="3">
    <source>
        <dbReference type="ARBA" id="ARBA00023163"/>
    </source>
</evidence>